<protein>
    <submittedName>
        <fullName evidence="2">Glycosyltransferase</fullName>
        <ecNumber evidence="2">2.4.-.-</ecNumber>
    </submittedName>
</protein>
<dbReference type="SUPFAM" id="SSF53448">
    <property type="entry name" value="Nucleotide-diphospho-sugar transferases"/>
    <property type="match status" value="1"/>
</dbReference>
<dbReference type="Pfam" id="PF00535">
    <property type="entry name" value="Glycos_transf_2"/>
    <property type="match status" value="1"/>
</dbReference>
<dbReference type="RefSeq" id="WP_240713979.1">
    <property type="nucleotide sequence ID" value="NZ_JAKVTV010000003.1"/>
</dbReference>
<accession>A0A9X2ABY4</accession>
<comment type="caution">
    <text evidence="2">The sequence shown here is derived from an EMBL/GenBank/DDBJ whole genome shotgun (WGS) entry which is preliminary data.</text>
</comment>
<dbReference type="GO" id="GO:0016758">
    <property type="term" value="F:hexosyltransferase activity"/>
    <property type="evidence" value="ECO:0007669"/>
    <property type="project" value="UniProtKB-ARBA"/>
</dbReference>
<proteinExistence type="predicted"/>
<name>A0A9X2ABY4_9FLAO</name>
<dbReference type="InterPro" id="IPR029044">
    <property type="entry name" value="Nucleotide-diphossugar_trans"/>
</dbReference>
<gene>
    <name evidence="2" type="ORF">ML462_11585</name>
</gene>
<keyword evidence="2" id="KW-0328">Glycosyltransferase</keyword>
<keyword evidence="2" id="KW-0808">Transferase</keyword>
<dbReference type="InterPro" id="IPR001173">
    <property type="entry name" value="Glyco_trans_2-like"/>
</dbReference>
<evidence type="ECO:0000313" key="3">
    <source>
        <dbReference type="Proteomes" id="UP001139226"/>
    </source>
</evidence>
<evidence type="ECO:0000259" key="1">
    <source>
        <dbReference type="Pfam" id="PF00535"/>
    </source>
</evidence>
<dbReference type="PANTHER" id="PTHR22916">
    <property type="entry name" value="GLYCOSYLTRANSFERASE"/>
    <property type="match status" value="1"/>
</dbReference>
<dbReference type="AlphaFoldDB" id="A0A9X2ABY4"/>
<dbReference type="EC" id="2.4.-.-" evidence="2"/>
<dbReference type="PANTHER" id="PTHR22916:SF3">
    <property type="entry name" value="UDP-GLCNAC:BETAGAL BETA-1,3-N-ACETYLGLUCOSAMINYLTRANSFERASE-LIKE PROTEIN 1"/>
    <property type="match status" value="1"/>
</dbReference>
<organism evidence="2 3">
    <name type="scientific">Christiangramia lutea</name>
    <dbReference type="NCBI Taxonomy" id="1607951"/>
    <lineage>
        <taxon>Bacteria</taxon>
        <taxon>Pseudomonadati</taxon>
        <taxon>Bacteroidota</taxon>
        <taxon>Flavobacteriia</taxon>
        <taxon>Flavobacteriales</taxon>
        <taxon>Flavobacteriaceae</taxon>
        <taxon>Christiangramia</taxon>
    </lineage>
</organism>
<dbReference type="Proteomes" id="UP001139226">
    <property type="component" value="Unassembled WGS sequence"/>
</dbReference>
<reference evidence="2" key="1">
    <citation type="submission" date="2022-03" db="EMBL/GenBank/DDBJ databases">
        <title>Gramella crocea sp. nov., isolated from activated sludge of a seafood processing plant.</title>
        <authorList>
            <person name="Zhang X."/>
        </authorList>
    </citation>
    <scope>NUCLEOTIDE SEQUENCE</scope>
    <source>
        <strain evidence="2">YJ019</strain>
    </source>
</reference>
<sequence>MINFEDFKQLYQKVEVQHYPNSTPEKIVISVLVQTYNHEQFLQQCLDSILTQKTNFNFEIILGEDNSSDNTREICKKYANQYPEKIRLFLHHDENKIKVNSINTGNFNAFYNLFSARGKYIAFCEGDDYWTDDLKLQKQVDFLEKNLSFTLCYHSYQTINKYNQVISSIESLKQPKINISSYELTNTVHHPLLLTMCFRNRLKKVPKEALEVVNVDAFIISLLGQLGKAGYMENIKASFYRKHSKGIWSKKLRVKNLEVKAITYQKLSTYYNRINKPELGDNFSFKASKVQKRILWIYLKNLNISQLVKSIFTYST</sequence>
<keyword evidence="3" id="KW-1185">Reference proteome</keyword>
<feature type="domain" description="Glycosyltransferase 2-like" evidence="1">
    <location>
        <begin position="30"/>
        <end position="168"/>
    </location>
</feature>
<evidence type="ECO:0000313" key="2">
    <source>
        <dbReference type="EMBL" id="MCH4823812.1"/>
    </source>
</evidence>
<dbReference type="Gene3D" id="3.90.550.10">
    <property type="entry name" value="Spore Coat Polysaccharide Biosynthesis Protein SpsA, Chain A"/>
    <property type="match status" value="1"/>
</dbReference>
<dbReference type="EMBL" id="JAKVTV010000003">
    <property type="protein sequence ID" value="MCH4823812.1"/>
    <property type="molecule type" value="Genomic_DNA"/>
</dbReference>